<feature type="compositionally biased region" description="Low complexity" evidence="1">
    <location>
        <begin position="100"/>
        <end position="112"/>
    </location>
</feature>
<protein>
    <submittedName>
        <fullName evidence="2">Uncharacterized protein</fullName>
    </submittedName>
</protein>
<evidence type="ECO:0000313" key="2">
    <source>
        <dbReference type="EMBL" id="SAL95713.1"/>
    </source>
</evidence>
<proteinExistence type="predicted"/>
<evidence type="ECO:0000256" key="1">
    <source>
        <dbReference type="SAM" id="MobiDB-lite"/>
    </source>
</evidence>
<dbReference type="AlphaFoldDB" id="A0A163IWC0"/>
<dbReference type="Proteomes" id="UP000078561">
    <property type="component" value="Unassembled WGS sequence"/>
</dbReference>
<gene>
    <name evidence="2" type="primary">ABSGL_01054.1 scaffold 1223</name>
</gene>
<feature type="compositionally biased region" description="Acidic residues" evidence="1">
    <location>
        <begin position="1"/>
        <end position="16"/>
    </location>
</feature>
<keyword evidence="3" id="KW-1185">Reference proteome</keyword>
<sequence>MEDDKLDFGDLDDFDIPQDGLGDDFSTGIDDLAELERELGLDDLNDDIDTQPLTSSSTTTAAAATTFPDLPKKDLPASSSKQATAPTFSSNERNKSTLQSTSHANESSSSTSRPFVARGKQPYTNNNNRYQQYNNSNQQPNFMNLPYSGMNQFNMMPMVGGPLPFGQGFMKYVY</sequence>
<accession>A0A163IWC0</accession>
<dbReference type="InParanoid" id="A0A163IWC0"/>
<reference evidence="2" key="1">
    <citation type="submission" date="2016-04" db="EMBL/GenBank/DDBJ databases">
        <authorList>
            <person name="Evans L.H."/>
            <person name="Alamgir A."/>
            <person name="Owens N."/>
            <person name="Weber N.D."/>
            <person name="Virtaneva K."/>
            <person name="Barbian K."/>
            <person name="Babar A."/>
            <person name="Rosenke K."/>
        </authorList>
    </citation>
    <scope>NUCLEOTIDE SEQUENCE [LARGE SCALE GENOMIC DNA]</scope>
    <source>
        <strain evidence="2">CBS 101.48</strain>
    </source>
</reference>
<feature type="compositionally biased region" description="Low complexity" evidence="1">
    <location>
        <begin position="54"/>
        <end position="66"/>
    </location>
</feature>
<dbReference type="EMBL" id="LT550481">
    <property type="protein sequence ID" value="SAL95713.1"/>
    <property type="molecule type" value="Genomic_DNA"/>
</dbReference>
<feature type="region of interest" description="Disordered" evidence="1">
    <location>
        <begin position="43"/>
        <end position="142"/>
    </location>
</feature>
<organism evidence="2">
    <name type="scientific">Absidia glauca</name>
    <name type="common">Pin mould</name>
    <dbReference type="NCBI Taxonomy" id="4829"/>
    <lineage>
        <taxon>Eukaryota</taxon>
        <taxon>Fungi</taxon>
        <taxon>Fungi incertae sedis</taxon>
        <taxon>Mucoromycota</taxon>
        <taxon>Mucoromycotina</taxon>
        <taxon>Mucoromycetes</taxon>
        <taxon>Mucorales</taxon>
        <taxon>Cunninghamellaceae</taxon>
        <taxon>Absidia</taxon>
    </lineage>
</organism>
<feature type="region of interest" description="Disordered" evidence="1">
    <location>
        <begin position="1"/>
        <end position="27"/>
    </location>
</feature>
<feature type="compositionally biased region" description="Low complexity" evidence="1">
    <location>
        <begin position="121"/>
        <end position="141"/>
    </location>
</feature>
<feature type="compositionally biased region" description="Polar residues" evidence="1">
    <location>
        <begin position="77"/>
        <end position="99"/>
    </location>
</feature>
<name>A0A163IWC0_ABSGL</name>
<evidence type="ECO:0000313" key="3">
    <source>
        <dbReference type="Proteomes" id="UP000078561"/>
    </source>
</evidence>